<proteinExistence type="predicted"/>
<accession>A0A7R9FRE3</accession>
<feature type="non-terminal residue" evidence="1">
    <location>
        <position position="113"/>
    </location>
</feature>
<dbReference type="AlphaFoldDB" id="A0A7R9FRE3"/>
<evidence type="ECO:0000313" key="1">
    <source>
        <dbReference type="EMBL" id="CAD7252081.1"/>
    </source>
</evidence>
<gene>
    <name evidence="1" type="ORF">DSTB1V02_LOCUS11842</name>
</gene>
<name>A0A7R9FRE3_9CRUS</name>
<sequence length="113" mass="12532">MDYGDLLNLLRSIACMDEEARKQVLDSTARMRQDDRDYLLTSIAHMEAAILEKVLSSIGKKIDFLFQTVISSHYIAFGQGCRVSHPSDHGPGRDLKGPAIGSKTLSRGLLQQL</sequence>
<reference evidence="1" key="1">
    <citation type="submission" date="2020-11" db="EMBL/GenBank/DDBJ databases">
        <authorList>
            <person name="Tran Van P."/>
        </authorList>
    </citation>
    <scope>NUCLEOTIDE SEQUENCE</scope>
</reference>
<dbReference type="EMBL" id="LR903608">
    <property type="protein sequence ID" value="CAD7252081.1"/>
    <property type="molecule type" value="Genomic_DNA"/>
</dbReference>
<evidence type="ECO:0000313" key="2">
    <source>
        <dbReference type="Proteomes" id="UP000677054"/>
    </source>
</evidence>
<dbReference type="EMBL" id="CAJPEV010004091">
    <property type="protein sequence ID" value="CAG0901158.1"/>
    <property type="molecule type" value="Genomic_DNA"/>
</dbReference>
<dbReference type="Proteomes" id="UP000677054">
    <property type="component" value="Unassembled WGS sequence"/>
</dbReference>
<organism evidence="1">
    <name type="scientific">Darwinula stevensoni</name>
    <dbReference type="NCBI Taxonomy" id="69355"/>
    <lineage>
        <taxon>Eukaryota</taxon>
        <taxon>Metazoa</taxon>
        <taxon>Ecdysozoa</taxon>
        <taxon>Arthropoda</taxon>
        <taxon>Crustacea</taxon>
        <taxon>Oligostraca</taxon>
        <taxon>Ostracoda</taxon>
        <taxon>Podocopa</taxon>
        <taxon>Podocopida</taxon>
        <taxon>Darwinulocopina</taxon>
        <taxon>Darwinuloidea</taxon>
        <taxon>Darwinulidae</taxon>
        <taxon>Darwinula</taxon>
    </lineage>
</organism>
<keyword evidence="2" id="KW-1185">Reference proteome</keyword>
<protein>
    <submittedName>
        <fullName evidence="1">Uncharacterized protein</fullName>
    </submittedName>
</protein>